<proteinExistence type="predicted"/>
<accession>A0A1E3BG72</accession>
<reference evidence="1 2" key="1">
    <citation type="journal article" date="2016" name="BMC Genomics">
        <title>Comparative genomic and transcriptomic analyses of the Fuzhuan brick tea-fermentation fungus Aspergillus cristatus.</title>
        <authorList>
            <person name="Ge Y."/>
            <person name="Wang Y."/>
            <person name="Liu Y."/>
            <person name="Tan Y."/>
            <person name="Ren X."/>
            <person name="Zhang X."/>
            <person name="Hyde K.D."/>
            <person name="Liu Y."/>
            <person name="Liu Z."/>
        </authorList>
    </citation>
    <scope>NUCLEOTIDE SEQUENCE [LARGE SCALE GENOMIC DNA]</scope>
    <source>
        <strain evidence="1 2">GZAAS20.1005</strain>
    </source>
</reference>
<evidence type="ECO:0000313" key="2">
    <source>
        <dbReference type="Proteomes" id="UP000094569"/>
    </source>
</evidence>
<dbReference type="OrthoDB" id="10441551at2759"/>
<keyword evidence="2" id="KW-1185">Reference proteome</keyword>
<organism evidence="1 2">
    <name type="scientific">Aspergillus cristatus</name>
    <name type="common">Chinese Fuzhuan brick tea-fermentation fungus</name>
    <name type="synonym">Eurotium cristatum</name>
    <dbReference type="NCBI Taxonomy" id="573508"/>
    <lineage>
        <taxon>Eukaryota</taxon>
        <taxon>Fungi</taxon>
        <taxon>Dikarya</taxon>
        <taxon>Ascomycota</taxon>
        <taxon>Pezizomycotina</taxon>
        <taxon>Eurotiomycetes</taxon>
        <taxon>Eurotiomycetidae</taxon>
        <taxon>Eurotiales</taxon>
        <taxon>Aspergillaceae</taxon>
        <taxon>Aspergillus</taxon>
        <taxon>Aspergillus subgen. Aspergillus</taxon>
    </lineage>
</organism>
<protein>
    <submittedName>
        <fullName evidence="1">Uncharacterized protein</fullName>
    </submittedName>
</protein>
<dbReference type="VEuPathDB" id="FungiDB:SI65_04767"/>
<dbReference type="EMBL" id="JXNT01000004">
    <property type="protein sequence ID" value="ODM19781.1"/>
    <property type="molecule type" value="Genomic_DNA"/>
</dbReference>
<comment type="caution">
    <text evidence="1">The sequence shown here is derived from an EMBL/GenBank/DDBJ whole genome shotgun (WGS) entry which is preliminary data.</text>
</comment>
<dbReference type="AlphaFoldDB" id="A0A1E3BG72"/>
<name>A0A1E3BG72_ASPCR</name>
<gene>
    <name evidence="1" type="ORF">SI65_04767</name>
</gene>
<sequence length="94" mass="10435">MSPAITQLSPLSMRDHQRARLYRRRKSRFEASDRYRGAAYYDIEPGEVLELDAESDVDMKSSDHTSPYFQQAAGGTEVASTGVSSFALVKASSQ</sequence>
<dbReference type="Proteomes" id="UP000094569">
    <property type="component" value="Unassembled WGS sequence"/>
</dbReference>
<evidence type="ECO:0000313" key="1">
    <source>
        <dbReference type="EMBL" id="ODM19781.1"/>
    </source>
</evidence>